<evidence type="ECO:0000256" key="1">
    <source>
        <dbReference type="SAM" id="SignalP"/>
    </source>
</evidence>
<name>A0A0R3U2U5_MESCO</name>
<sequence length="111" mass="12206">MAIPAYTFCLILVVMATCGESEMVEDNVQTPNQSEALSDTVKPDADEVEIPIQDFFPQTAPSIDEDTLLDTVDSDISDEVTPYDVDDTAAEDEEAFFTMEPRVEDFSGEDA</sequence>
<organism evidence="2 3">
    <name type="scientific">Mesocestoides corti</name>
    <name type="common">Flatworm</name>
    <dbReference type="NCBI Taxonomy" id="53468"/>
    <lineage>
        <taxon>Eukaryota</taxon>
        <taxon>Metazoa</taxon>
        <taxon>Spiralia</taxon>
        <taxon>Lophotrochozoa</taxon>
        <taxon>Platyhelminthes</taxon>
        <taxon>Cestoda</taxon>
        <taxon>Eucestoda</taxon>
        <taxon>Cyclophyllidea</taxon>
        <taxon>Mesocestoididae</taxon>
        <taxon>Mesocestoides</taxon>
    </lineage>
</organism>
<proteinExistence type="predicted"/>
<accession>A0A0R3U2U5</accession>
<reference evidence="2 3" key="1">
    <citation type="submission" date="2018-10" db="EMBL/GenBank/DDBJ databases">
        <authorList>
            <consortium name="Pathogen Informatics"/>
        </authorList>
    </citation>
    <scope>NUCLEOTIDE SEQUENCE [LARGE SCALE GENOMIC DNA]</scope>
</reference>
<dbReference type="AlphaFoldDB" id="A0A0R3U2U5"/>
<evidence type="ECO:0000313" key="2">
    <source>
        <dbReference type="EMBL" id="VDD74821.1"/>
    </source>
</evidence>
<dbReference type="WBParaSite" id="MCU_004259-RA">
    <property type="protein sequence ID" value="MCU_004259-RA"/>
    <property type="gene ID" value="MCU_004259"/>
</dbReference>
<reference evidence="4" key="2">
    <citation type="submission" date="2019-11" db="UniProtKB">
        <authorList>
            <consortium name="WormBaseParasite"/>
        </authorList>
    </citation>
    <scope>IDENTIFICATION</scope>
</reference>
<dbReference type="Proteomes" id="UP000267029">
    <property type="component" value="Unassembled WGS sequence"/>
</dbReference>
<keyword evidence="1" id="KW-0732">Signal</keyword>
<dbReference type="EMBL" id="UXSR01000082">
    <property type="protein sequence ID" value="VDD74821.1"/>
    <property type="molecule type" value="Genomic_DNA"/>
</dbReference>
<gene>
    <name evidence="2" type="ORF">MCOS_LOCUS824</name>
</gene>
<evidence type="ECO:0000313" key="4">
    <source>
        <dbReference type="WBParaSite" id="MCU_004259-RA"/>
    </source>
</evidence>
<evidence type="ECO:0000313" key="3">
    <source>
        <dbReference type="Proteomes" id="UP000267029"/>
    </source>
</evidence>
<protein>
    <submittedName>
        <fullName evidence="4">Secreted protein</fullName>
    </submittedName>
</protein>
<keyword evidence="3" id="KW-1185">Reference proteome</keyword>
<feature type="signal peptide" evidence="1">
    <location>
        <begin position="1"/>
        <end position="21"/>
    </location>
</feature>
<feature type="chain" id="PRO_5043132189" evidence="1">
    <location>
        <begin position="22"/>
        <end position="111"/>
    </location>
</feature>